<organism evidence="2 3">
    <name type="scientific">Sodiomyces alkalinus (strain CBS 110278 / VKM F-3762 / F11)</name>
    <name type="common">Alkaliphilic filamentous fungus</name>
    <dbReference type="NCBI Taxonomy" id="1314773"/>
    <lineage>
        <taxon>Eukaryota</taxon>
        <taxon>Fungi</taxon>
        <taxon>Dikarya</taxon>
        <taxon>Ascomycota</taxon>
        <taxon>Pezizomycotina</taxon>
        <taxon>Sordariomycetes</taxon>
        <taxon>Hypocreomycetidae</taxon>
        <taxon>Glomerellales</taxon>
        <taxon>Plectosphaerellaceae</taxon>
        <taxon>Sodiomyces</taxon>
    </lineage>
</organism>
<feature type="region of interest" description="Disordered" evidence="1">
    <location>
        <begin position="141"/>
        <end position="160"/>
    </location>
</feature>
<dbReference type="AlphaFoldDB" id="A0A3N2PQ62"/>
<feature type="region of interest" description="Disordered" evidence="1">
    <location>
        <begin position="69"/>
        <end position="99"/>
    </location>
</feature>
<dbReference type="EMBL" id="ML119059">
    <property type="protein sequence ID" value="ROT36651.1"/>
    <property type="molecule type" value="Genomic_DNA"/>
</dbReference>
<name>A0A3N2PQ62_SODAK</name>
<dbReference type="GeneID" id="39582078"/>
<sequence length="1202" mass="136719">MPFNFPEKKNLYRRVKMPLLAASVVVNSSEMLVLLRIARSLTDHADASELLGADALDTIERILDHARAGEINEDPESDTSSISGQHLPEQPDEETPIAPAPVLEDNINNESEEELEERSASATLDFTESTTLDFTESVTLDASESHTAENSAPSSHYHLPVDTTEEVRHTPLDFTMSVTAFKMALLVTDASFSRSTWTALVEILRTSPIEELRALPKEKDSLVKQLKSQIPLCTIRKKVVTLDASKLPNRALHVEDLLAFDLKHMLETMLSSSSIRKLTYQGMARFNPSGREMWDSRVWGESLRTTSGQFHRYTDKTPIFPSDFVKHRCYDKRCCPDNAAPRHTGRVTWAGLDYSDDARKRGTVGDPIVFIEPLFTPQTLPPDSREAFTQLPAFTPSAAFQREVILGEKMAVRLPASTVVERVEPFLFYDFDPKRPDTHSPPPTAYNVIRYILDGDTRQFRALIISNPHRGELEIQTYGRDWFVNQFDGQRQPVLSLPWKLFCDAFGVYRNMYRSILGIYGLPAFLPDSIGTRRAHVLPITLVPFGADHVEALQSLTQLGQLDQGCRLTIAGKDQFVCAFPLCFLGDMVQQQELSGCLSWRASVPCRECLITTAQRSNLDFDVIKNGRFYHHMQRTRKESEVIPQVKARREAFRAVGLREEDDLQRAVALWTPALDPFRTRVPDAAHSELTSLVKTVHRILLAHIIRSQYHEDYLRWFQQFRLPPGYKRIQSPLTHAESWRIMECSMASIIVPVILRHFLSPHHIHPDFTAAIVSEAPNFFPDASNPGSASSIVVKCFWNIAKSNLQVCGRHPPPLTRTEFLRVVMSGRKSFQLLVQAAAKSIRSQNPRGRQKTQQVQIPDNLTQASQITTATGFTNIGSINGDTLDPEKLTGSKKALAYYRMKGLLNVHVGLHLWDISYTYGMCRNAFTLLGEDKHREYKRDITKTNHRNAASTLIFRERIRKAMQFGLAGSYETSYPDIHNAFCHFRRDCKTLSIRIENQMQVGSIEEDAELEPLAWAIRIKDDPEHRRPRQSRLLKQTAIQQQDDPLLRVLQPSKEPEDGEFYQLLQKAYRDDYNMTNIPVVKGDTPRWSGRIAFTRSKNEDICFSCGDFVWTGSPRRLARIDGVFGHKISSSYRIFFVLTFTNSNTTELPPDEILGCPVYKLTDFRHIAGLPAIHPDREWIVPREDRTLLIRLLISIL</sequence>
<protein>
    <submittedName>
        <fullName evidence="2">Uncharacterized protein</fullName>
    </submittedName>
</protein>
<dbReference type="RefSeq" id="XP_028464457.1">
    <property type="nucleotide sequence ID" value="XM_028613600.1"/>
</dbReference>
<evidence type="ECO:0000313" key="3">
    <source>
        <dbReference type="Proteomes" id="UP000272025"/>
    </source>
</evidence>
<accession>A0A3N2PQ62</accession>
<keyword evidence="3" id="KW-1185">Reference proteome</keyword>
<reference evidence="2 3" key="1">
    <citation type="journal article" date="2018" name="Mol. Ecol.">
        <title>The obligate alkalophilic soda-lake fungus Sodiomyces alkalinus has shifted to a protein diet.</title>
        <authorList>
            <person name="Grum-Grzhimaylo A.A."/>
            <person name="Falkoski D.L."/>
            <person name="van den Heuvel J."/>
            <person name="Valero-Jimenez C.A."/>
            <person name="Min B."/>
            <person name="Choi I.G."/>
            <person name="Lipzen A."/>
            <person name="Daum C.G."/>
            <person name="Aanen D.K."/>
            <person name="Tsang A."/>
            <person name="Henrissat B."/>
            <person name="Bilanenko E.N."/>
            <person name="de Vries R.P."/>
            <person name="van Kan J.A.L."/>
            <person name="Grigoriev I.V."/>
            <person name="Debets A.J.M."/>
        </authorList>
    </citation>
    <scope>NUCLEOTIDE SEQUENCE [LARGE SCALE GENOMIC DNA]</scope>
    <source>
        <strain evidence="2 3">F11</strain>
    </source>
</reference>
<proteinExistence type="predicted"/>
<evidence type="ECO:0000256" key="1">
    <source>
        <dbReference type="SAM" id="MobiDB-lite"/>
    </source>
</evidence>
<dbReference type="Proteomes" id="UP000272025">
    <property type="component" value="Unassembled WGS sequence"/>
</dbReference>
<evidence type="ECO:0000313" key="2">
    <source>
        <dbReference type="EMBL" id="ROT36651.1"/>
    </source>
</evidence>
<gene>
    <name evidence="2" type="ORF">SODALDRAFT_352586</name>
</gene>
<dbReference type="STRING" id="1314773.A0A3N2PQ62"/>
<dbReference type="OrthoDB" id="5372708at2759"/>